<feature type="transmembrane region" description="Helical" evidence="8">
    <location>
        <begin position="63"/>
        <end position="84"/>
    </location>
</feature>
<dbReference type="SUPFAM" id="SSF103473">
    <property type="entry name" value="MFS general substrate transporter"/>
    <property type="match status" value="1"/>
</dbReference>
<feature type="transmembrane region" description="Helical" evidence="8">
    <location>
        <begin position="96"/>
        <end position="115"/>
    </location>
</feature>
<comment type="subcellular location">
    <subcellularLocation>
        <location evidence="1">Membrane</location>
        <topology evidence="1">Multi-pass membrane protein</topology>
    </subcellularLocation>
</comment>
<feature type="domain" description="Major facilitator superfamily (MFS) profile" evidence="9">
    <location>
        <begin position="30"/>
        <end position="466"/>
    </location>
</feature>
<evidence type="ECO:0000313" key="11">
    <source>
        <dbReference type="Proteomes" id="UP000266568"/>
    </source>
</evidence>
<comment type="similarity">
    <text evidence="2 7">Belongs to the major facilitator superfamily. Sugar transporter (TC 2.A.1.1) family.</text>
</comment>
<keyword evidence="11" id="KW-1185">Reference proteome</keyword>
<dbReference type="InterPro" id="IPR050814">
    <property type="entry name" value="Myo-inositol_Transporter"/>
</dbReference>
<accession>A0A397PL43</accession>
<dbReference type="InterPro" id="IPR005828">
    <property type="entry name" value="MFS_sugar_transport-like"/>
</dbReference>
<dbReference type="InterPro" id="IPR020846">
    <property type="entry name" value="MFS_dom"/>
</dbReference>
<evidence type="ECO:0000256" key="8">
    <source>
        <dbReference type="SAM" id="Phobius"/>
    </source>
</evidence>
<evidence type="ECO:0000256" key="5">
    <source>
        <dbReference type="ARBA" id="ARBA00022989"/>
    </source>
</evidence>
<dbReference type="Pfam" id="PF00083">
    <property type="entry name" value="Sugar_tr"/>
    <property type="match status" value="1"/>
</dbReference>
<dbReference type="Gene3D" id="1.20.1250.20">
    <property type="entry name" value="MFS general substrate transporter like domains"/>
    <property type="match status" value="2"/>
</dbReference>
<feature type="transmembrane region" description="Helical" evidence="8">
    <location>
        <begin position="437"/>
        <end position="459"/>
    </location>
</feature>
<organism evidence="10 11">
    <name type="scientific">Hephaestia caeni</name>
    <dbReference type="NCBI Taxonomy" id="645617"/>
    <lineage>
        <taxon>Bacteria</taxon>
        <taxon>Pseudomonadati</taxon>
        <taxon>Pseudomonadota</taxon>
        <taxon>Alphaproteobacteria</taxon>
        <taxon>Sphingomonadales</taxon>
        <taxon>Sphingomonadaceae</taxon>
        <taxon>Hephaestia</taxon>
    </lineage>
</organism>
<sequence length="486" mass="50695">MAHGIDPAAFRSDAAHAASGGGNLVFVTLVSLVSAMGGFLFGYETVVIAGTLAPVKAQFGFSAIMEGWFVSSGLLGCVFGVLAAGRLCDRAGRKQVMLLSAALLAIAAVACAAAPAASWLIVGRFIGGVGVGLASVVSPLYISEVAPPKYRGRLVSLFQLTITIGIVAAMLVNAGLLDHSLAATPAAAQGLWGWLFVGEVWRGMFLGQVVPALLFLGFALIVPESPRWLSLVGRPEQARNVLARLRGDDAAAAGELGQIEESLRVETRADGRAHLAGMRRPLSLGIFLAVFSELSGITVVMYYGPVILERAGISAGSSLGGHAVIGIVLACFTVLALFVVDRFGRRPVLLTGCAGAAVALALTGLCFAVGVTDGAVIIALLCMFVAFFAFSLGPIKWIVISEIFPTAVRARAMGIATVAVWLTDIVINQAFPIVRDTFGVSAMFLGCAVFLAIQFVVVARKLPETKGLPLEDILSLWSDRPAKEAR</sequence>
<dbReference type="AlphaFoldDB" id="A0A397PL43"/>
<feature type="transmembrane region" description="Helical" evidence="8">
    <location>
        <begin position="121"/>
        <end position="142"/>
    </location>
</feature>
<evidence type="ECO:0000256" key="4">
    <source>
        <dbReference type="ARBA" id="ARBA00022692"/>
    </source>
</evidence>
<feature type="transmembrane region" description="Helical" evidence="8">
    <location>
        <begin position="200"/>
        <end position="222"/>
    </location>
</feature>
<dbReference type="PROSITE" id="PS50850">
    <property type="entry name" value="MFS"/>
    <property type="match status" value="1"/>
</dbReference>
<reference evidence="10 11" key="1">
    <citation type="submission" date="2018-08" db="EMBL/GenBank/DDBJ databases">
        <title>Genomic Encyclopedia of Type Strains, Phase IV (KMG-IV): sequencing the most valuable type-strain genomes for metagenomic binning, comparative biology and taxonomic classification.</title>
        <authorList>
            <person name="Goeker M."/>
        </authorList>
    </citation>
    <scope>NUCLEOTIDE SEQUENCE [LARGE SCALE GENOMIC DNA]</scope>
    <source>
        <strain evidence="10 11">DSM 25527</strain>
    </source>
</reference>
<dbReference type="GO" id="GO:0016020">
    <property type="term" value="C:membrane"/>
    <property type="evidence" value="ECO:0007669"/>
    <property type="project" value="UniProtKB-SubCell"/>
</dbReference>
<keyword evidence="5 8" id="KW-1133">Transmembrane helix</keyword>
<feature type="transmembrane region" description="Helical" evidence="8">
    <location>
        <begin position="347"/>
        <end position="370"/>
    </location>
</feature>
<feature type="transmembrane region" description="Helical" evidence="8">
    <location>
        <begin position="282"/>
        <end position="303"/>
    </location>
</feature>
<dbReference type="GO" id="GO:0022857">
    <property type="term" value="F:transmembrane transporter activity"/>
    <property type="evidence" value="ECO:0007669"/>
    <property type="project" value="InterPro"/>
</dbReference>
<feature type="transmembrane region" description="Helical" evidence="8">
    <location>
        <begin position="376"/>
        <end position="400"/>
    </location>
</feature>
<protein>
    <submittedName>
        <fullName evidence="10">Sugar porter (SP) family MFS transporter</fullName>
    </submittedName>
</protein>
<evidence type="ECO:0000256" key="6">
    <source>
        <dbReference type="ARBA" id="ARBA00023136"/>
    </source>
</evidence>
<dbReference type="PROSITE" id="PS00216">
    <property type="entry name" value="SUGAR_TRANSPORT_1"/>
    <property type="match status" value="1"/>
</dbReference>
<evidence type="ECO:0000256" key="3">
    <source>
        <dbReference type="ARBA" id="ARBA00022448"/>
    </source>
</evidence>
<feature type="transmembrane region" description="Helical" evidence="8">
    <location>
        <begin position="412"/>
        <end position="431"/>
    </location>
</feature>
<feature type="transmembrane region" description="Helical" evidence="8">
    <location>
        <begin position="154"/>
        <end position="176"/>
    </location>
</feature>
<feature type="transmembrane region" description="Helical" evidence="8">
    <location>
        <begin position="21"/>
        <end position="43"/>
    </location>
</feature>
<dbReference type="PRINTS" id="PR00171">
    <property type="entry name" value="SUGRTRNSPORT"/>
</dbReference>
<evidence type="ECO:0000313" key="10">
    <source>
        <dbReference type="EMBL" id="RIA46834.1"/>
    </source>
</evidence>
<dbReference type="PANTHER" id="PTHR48020:SF12">
    <property type="entry name" value="PROTON MYO-INOSITOL COTRANSPORTER"/>
    <property type="match status" value="1"/>
</dbReference>
<dbReference type="Proteomes" id="UP000266568">
    <property type="component" value="Unassembled WGS sequence"/>
</dbReference>
<evidence type="ECO:0000256" key="7">
    <source>
        <dbReference type="RuleBase" id="RU003346"/>
    </source>
</evidence>
<name>A0A397PL43_9SPHN</name>
<dbReference type="OrthoDB" id="5368493at2"/>
<dbReference type="PROSITE" id="PS00217">
    <property type="entry name" value="SUGAR_TRANSPORT_2"/>
    <property type="match status" value="1"/>
</dbReference>
<dbReference type="InterPro" id="IPR003663">
    <property type="entry name" value="Sugar/inositol_transpt"/>
</dbReference>
<dbReference type="InterPro" id="IPR005829">
    <property type="entry name" value="Sugar_transporter_CS"/>
</dbReference>
<dbReference type="InterPro" id="IPR036259">
    <property type="entry name" value="MFS_trans_sf"/>
</dbReference>
<dbReference type="EMBL" id="QXDC01000002">
    <property type="protein sequence ID" value="RIA46834.1"/>
    <property type="molecule type" value="Genomic_DNA"/>
</dbReference>
<dbReference type="PANTHER" id="PTHR48020">
    <property type="entry name" value="PROTON MYO-INOSITOL COTRANSPORTER"/>
    <property type="match status" value="1"/>
</dbReference>
<evidence type="ECO:0000259" key="9">
    <source>
        <dbReference type="PROSITE" id="PS50850"/>
    </source>
</evidence>
<evidence type="ECO:0000256" key="2">
    <source>
        <dbReference type="ARBA" id="ARBA00010992"/>
    </source>
</evidence>
<keyword evidence="3 7" id="KW-0813">Transport</keyword>
<feature type="transmembrane region" description="Helical" evidence="8">
    <location>
        <begin position="323"/>
        <end position="340"/>
    </location>
</feature>
<proteinExistence type="inferred from homology"/>
<dbReference type="RefSeq" id="WP_119034884.1">
    <property type="nucleotide sequence ID" value="NZ_QXDC01000002.1"/>
</dbReference>
<comment type="caution">
    <text evidence="10">The sequence shown here is derived from an EMBL/GenBank/DDBJ whole genome shotgun (WGS) entry which is preliminary data.</text>
</comment>
<gene>
    <name evidence="10" type="ORF">DFR49_1394</name>
</gene>
<keyword evidence="4 8" id="KW-0812">Transmembrane</keyword>
<evidence type="ECO:0000256" key="1">
    <source>
        <dbReference type="ARBA" id="ARBA00004141"/>
    </source>
</evidence>
<keyword evidence="6 8" id="KW-0472">Membrane</keyword>
<dbReference type="NCBIfam" id="TIGR00879">
    <property type="entry name" value="SP"/>
    <property type="match status" value="1"/>
</dbReference>